<proteinExistence type="predicted"/>
<evidence type="ECO:0000313" key="2">
    <source>
        <dbReference type="EMBL" id="RHN49248.1"/>
    </source>
</evidence>
<dbReference type="EMBL" id="PSQE01000007">
    <property type="protein sequence ID" value="RHN49248.1"/>
    <property type="molecule type" value="Genomic_DNA"/>
</dbReference>
<sequence>MYLSGSNSSPQGSLIIMYLIIHNIHNPLFFPFFFLLRYNPIVVANLCIVICRGWSFDSLHPIYLRLDNKKLTSIEVTNRF</sequence>
<name>A0A396H965_MEDTR</name>
<accession>A0A396H965</accession>
<keyword evidence="1" id="KW-1133">Transmembrane helix</keyword>
<dbReference type="AlphaFoldDB" id="A0A396H965"/>
<dbReference type="Gramene" id="rna44059">
    <property type="protein sequence ID" value="RHN49248.1"/>
    <property type="gene ID" value="gene44059"/>
</dbReference>
<protein>
    <recommendedName>
        <fullName evidence="3">Transmembrane protein</fullName>
    </recommendedName>
</protein>
<dbReference type="Proteomes" id="UP000265566">
    <property type="component" value="Chromosome 7"/>
</dbReference>
<gene>
    <name evidence="2" type="ORF">MtrunA17_Chr7g0272491</name>
</gene>
<keyword evidence="1" id="KW-0472">Membrane</keyword>
<evidence type="ECO:0000256" key="1">
    <source>
        <dbReference type="SAM" id="Phobius"/>
    </source>
</evidence>
<comment type="caution">
    <text evidence="2">The sequence shown here is derived from an EMBL/GenBank/DDBJ whole genome shotgun (WGS) entry which is preliminary data.</text>
</comment>
<evidence type="ECO:0008006" key="3">
    <source>
        <dbReference type="Google" id="ProtNLM"/>
    </source>
</evidence>
<keyword evidence="1" id="KW-0812">Transmembrane</keyword>
<feature type="transmembrane region" description="Helical" evidence="1">
    <location>
        <begin position="15"/>
        <end position="36"/>
    </location>
</feature>
<reference evidence="2" key="1">
    <citation type="journal article" date="2018" name="Nat. Plants">
        <title>Whole-genome landscape of Medicago truncatula symbiotic genes.</title>
        <authorList>
            <person name="Pecrix Y."/>
            <person name="Gamas P."/>
            <person name="Carrere S."/>
        </authorList>
    </citation>
    <scope>NUCLEOTIDE SEQUENCE</scope>
    <source>
        <tissue evidence="2">Leaves</tissue>
    </source>
</reference>
<organism evidence="2">
    <name type="scientific">Medicago truncatula</name>
    <name type="common">Barrel medic</name>
    <name type="synonym">Medicago tribuloides</name>
    <dbReference type="NCBI Taxonomy" id="3880"/>
    <lineage>
        <taxon>Eukaryota</taxon>
        <taxon>Viridiplantae</taxon>
        <taxon>Streptophyta</taxon>
        <taxon>Embryophyta</taxon>
        <taxon>Tracheophyta</taxon>
        <taxon>Spermatophyta</taxon>
        <taxon>Magnoliopsida</taxon>
        <taxon>eudicotyledons</taxon>
        <taxon>Gunneridae</taxon>
        <taxon>Pentapetalae</taxon>
        <taxon>rosids</taxon>
        <taxon>fabids</taxon>
        <taxon>Fabales</taxon>
        <taxon>Fabaceae</taxon>
        <taxon>Papilionoideae</taxon>
        <taxon>50 kb inversion clade</taxon>
        <taxon>NPAAA clade</taxon>
        <taxon>Hologalegina</taxon>
        <taxon>IRL clade</taxon>
        <taxon>Trifolieae</taxon>
        <taxon>Medicago</taxon>
    </lineage>
</organism>